<accession>A0A1G6THE2</accession>
<dbReference type="AlphaFoldDB" id="A0A1G6THE2"/>
<dbReference type="InterPro" id="IPR029062">
    <property type="entry name" value="Class_I_gatase-like"/>
</dbReference>
<keyword evidence="2" id="KW-0804">Transcription</keyword>
<dbReference type="GO" id="GO:0003700">
    <property type="term" value="F:DNA-binding transcription factor activity"/>
    <property type="evidence" value="ECO:0007669"/>
    <property type="project" value="InterPro"/>
</dbReference>
<dbReference type="InterPro" id="IPR052158">
    <property type="entry name" value="INH-QAR"/>
</dbReference>
<dbReference type="InterPro" id="IPR018060">
    <property type="entry name" value="HTH_AraC"/>
</dbReference>
<dbReference type="SUPFAM" id="SSF46689">
    <property type="entry name" value="Homeodomain-like"/>
    <property type="match status" value="2"/>
</dbReference>
<dbReference type="Proteomes" id="UP000183685">
    <property type="component" value="Unassembled WGS sequence"/>
</dbReference>
<dbReference type="EMBL" id="FNAK01000001">
    <property type="protein sequence ID" value="SDD28508.1"/>
    <property type="molecule type" value="Genomic_DNA"/>
</dbReference>
<evidence type="ECO:0000313" key="5">
    <source>
        <dbReference type="Proteomes" id="UP000183685"/>
    </source>
</evidence>
<dbReference type="SUPFAM" id="SSF52317">
    <property type="entry name" value="Class I glutamine amidotransferase-like"/>
    <property type="match status" value="1"/>
</dbReference>
<evidence type="ECO:0000259" key="3">
    <source>
        <dbReference type="PROSITE" id="PS01124"/>
    </source>
</evidence>
<organism evidence="4 5">
    <name type="scientific">Kordiimonas lacus</name>
    <dbReference type="NCBI Taxonomy" id="637679"/>
    <lineage>
        <taxon>Bacteria</taxon>
        <taxon>Pseudomonadati</taxon>
        <taxon>Pseudomonadota</taxon>
        <taxon>Alphaproteobacteria</taxon>
        <taxon>Kordiimonadales</taxon>
        <taxon>Kordiimonadaceae</taxon>
        <taxon>Kordiimonas</taxon>
    </lineage>
</organism>
<dbReference type="InterPro" id="IPR002818">
    <property type="entry name" value="DJ-1/PfpI"/>
</dbReference>
<feature type="domain" description="HTH araC/xylS-type" evidence="3">
    <location>
        <begin position="222"/>
        <end position="320"/>
    </location>
</feature>
<dbReference type="OrthoDB" id="9793422at2"/>
<dbReference type="RefSeq" id="WP_068308794.1">
    <property type="nucleotide sequence ID" value="NZ_FNAK01000001.1"/>
</dbReference>
<keyword evidence="5" id="KW-1185">Reference proteome</keyword>
<protein>
    <submittedName>
        <fullName evidence="4">Transcriptional regulator GlxA family, contains an amidase domain and an AraC-type DNA-binding HTH domain</fullName>
    </submittedName>
</protein>
<reference evidence="4 5" key="1">
    <citation type="submission" date="2016-10" db="EMBL/GenBank/DDBJ databases">
        <authorList>
            <person name="de Groot N.N."/>
        </authorList>
    </citation>
    <scope>NUCLEOTIDE SEQUENCE [LARGE SCALE GENOMIC DNA]</scope>
    <source>
        <strain evidence="4 5">CGMCC 1.9109</strain>
    </source>
</reference>
<dbReference type="GO" id="GO:0043565">
    <property type="term" value="F:sequence-specific DNA binding"/>
    <property type="evidence" value="ECO:0007669"/>
    <property type="project" value="InterPro"/>
</dbReference>
<evidence type="ECO:0000256" key="1">
    <source>
        <dbReference type="ARBA" id="ARBA00023015"/>
    </source>
</evidence>
<dbReference type="Gene3D" id="1.10.10.60">
    <property type="entry name" value="Homeodomain-like"/>
    <property type="match status" value="1"/>
</dbReference>
<proteinExistence type="predicted"/>
<dbReference type="Pfam" id="PF12833">
    <property type="entry name" value="HTH_18"/>
    <property type="match status" value="1"/>
</dbReference>
<dbReference type="Gene3D" id="3.40.50.880">
    <property type="match status" value="1"/>
</dbReference>
<sequence length="324" mass="34924">MTSARKKIVFIAYDGAQVLDITGPFQVFASANEELPTPAYEPVLASLDGAAVQSSCGLRMDATPLVSVSPRGIDTLLVVGGEGAQVRRVATKENALNWIREAATTTRRIGSVCTGTFLLAAAGLADGKRVATHWKATGALKRLYPDTRVDADAIYVEDGPLWTSAGVTAGIDMALALVERDLGRDIAMRIARRLVVYAHRPGSQTQFSSLLEGQSKATGSFGRTLEWMQAHLKDTITVTDAAEQAGMSERSFHRKFVSEMADTPARYLEKLRLEAARTLLESPGLPLKTVAGESGFGTPVRLIQSFERTFGLSPTAYRKLHGVK</sequence>
<dbReference type="Pfam" id="PF01965">
    <property type="entry name" value="DJ-1_PfpI"/>
    <property type="match status" value="1"/>
</dbReference>
<keyword evidence="4" id="KW-0238">DNA-binding</keyword>
<dbReference type="STRING" id="637679.GCA_001550055_00651"/>
<name>A0A1G6THE2_9PROT</name>
<dbReference type="InterPro" id="IPR009057">
    <property type="entry name" value="Homeodomain-like_sf"/>
</dbReference>
<keyword evidence="1" id="KW-0805">Transcription regulation</keyword>
<dbReference type="PANTHER" id="PTHR43130">
    <property type="entry name" value="ARAC-FAMILY TRANSCRIPTIONAL REGULATOR"/>
    <property type="match status" value="1"/>
</dbReference>
<dbReference type="PANTHER" id="PTHR43130:SF3">
    <property type="entry name" value="HTH-TYPE TRANSCRIPTIONAL REGULATOR RV1931C"/>
    <property type="match status" value="1"/>
</dbReference>
<evidence type="ECO:0000256" key="2">
    <source>
        <dbReference type="ARBA" id="ARBA00023163"/>
    </source>
</evidence>
<dbReference type="PROSITE" id="PS01124">
    <property type="entry name" value="HTH_ARAC_FAMILY_2"/>
    <property type="match status" value="1"/>
</dbReference>
<dbReference type="CDD" id="cd03137">
    <property type="entry name" value="GATase1_AraC_1"/>
    <property type="match status" value="1"/>
</dbReference>
<gene>
    <name evidence="4" type="ORF">SAMN04488071_0238</name>
</gene>
<dbReference type="SMART" id="SM00342">
    <property type="entry name" value="HTH_ARAC"/>
    <property type="match status" value="1"/>
</dbReference>
<evidence type="ECO:0000313" key="4">
    <source>
        <dbReference type="EMBL" id="SDD28508.1"/>
    </source>
</evidence>